<gene>
    <name evidence="7" type="primary">106056290</name>
</gene>
<dbReference type="SUPFAM" id="SSF57850">
    <property type="entry name" value="RING/U-box"/>
    <property type="match status" value="1"/>
</dbReference>
<dbReference type="PANTHER" id="PTHR25462:SF306">
    <property type="entry name" value="TRIPARTITE MOTIF CONTAINING 9"/>
    <property type="match status" value="1"/>
</dbReference>
<dbReference type="GO" id="GO:0061630">
    <property type="term" value="F:ubiquitin protein ligase activity"/>
    <property type="evidence" value="ECO:0007669"/>
    <property type="project" value="TreeGrafter"/>
</dbReference>
<dbReference type="PANTHER" id="PTHR25462">
    <property type="entry name" value="BONUS, ISOFORM C-RELATED"/>
    <property type="match status" value="1"/>
</dbReference>
<feature type="region of interest" description="Disordered" evidence="5">
    <location>
        <begin position="795"/>
        <end position="817"/>
    </location>
</feature>
<dbReference type="Proteomes" id="UP000076420">
    <property type="component" value="Unassembled WGS sequence"/>
</dbReference>
<feature type="domain" description="RING-type" evidence="6">
    <location>
        <begin position="12"/>
        <end position="63"/>
    </location>
</feature>
<dbReference type="STRING" id="6526.A0A2C9KZ12"/>
<feature type="region of interest" description="Disordered" evidence="5">
    <location>
        <begin position="344"/>
        <end position="435"/>
    </location>
</feature>
<feature type="compositionally biased region" description="Low complexity" evidence="5">
    <location>
        <begin position="302"/>
        <end position="323"/>
    </location>
</feature>
<dbReference type="InterPro" id="IPR001841">
    <property type="entry name" value="Znf_RING"/>
</dbReference>
<dbReference type="VEuPathDB" id="VectorBase:BGLAX_040272"/>
<feature type="compositionally biased region" description="Basic and acidic residues" evidence="5">
    <location>
        <begin position="731"/>
        <end position="756"/>
    </location>
</feature>
<dbReference type="VEuPathDB" id="VectorBase:BGLB025199"/>
<sequence>MPLRKMKEELTCPICLELFSNPRRLPCGHSYCHHCIEAMLEKKVEQSRSYYNYSRVIVCPECREELSFDYVRGIEGIPTDFKLSKLVELFHFLKTKDDSDEEVKPSTLTCRELGGEATSQSLASHLPVTSATSGDCVTITSSDISLTVAPTYTNTPGTPHINDVSDILQSLNHQRGSTVLNTTSTVINSDETLSDSQLGAVGGVPETSNRTTNTKLHFDTDHLSAHTSLNACDLVAAHIYSSSPCVSEETASALQLEHLVSNVTNHSDRAHSVPLDAAKLSNTSSVKKKRNKKKSWKSLFVSDSSSNDSSNSDSHASQASRSSTGVKNKRWLMTKFLRSVIFSDSSSSEDDEGTGSNSANDRTSLTKQSNVKAHQTPDSSISGRGVVHSSINNIQQSSSHQSEADQSTTASSNSSTTQVKKPTCEKSSDTSVTQHTRPVVLLAEVPQKHTESDQCLTFELTEIHPTLYDNLQSRIDQPVSHYDNGSFIENTHDSLVRERLPQNNHPACPIESGPRTRYDNISDIELENGPVSPVITRDSAHIPINEIESLKTGFEHMPESLFNNSGSPHLSSTIQNTSYNNCETSQNAEIRRTTIDGEHLQEGFGELNSSIASTQGGRLLSPYDNLNTSGTNLTGSHRMSEDSLTSPMVVLTTPNAETDSVAGIEQLPRSYGQIIRTDNDFEFDENYFDTSSEEVSERDLSHLNLAPSSFALDVGEASFSRSASDVPIAAKKAENKSDHKQRTDSRTTKKEDKAESTSEDEEEDDGSHSGTSMLQNKKKPRSRLKKFLTSLLSLSSSDDDDEHFDARTSSSSKSSDW</sequence>
<accession>A0A2C9KZ12</accession>
<feature type="region of interest" description="Disordered" evidence="5">
    <location>
        <begin position="297"/>
        <end position="325"/>
    </location>
</feature>
<evidence type="ECO:0000259" key="6">
    <source>
        <dbReference type="PROSITE" id="PS50089"/>
    </source>
</evidence>
<dbReference type="InterPro" id="IPR013083">
    <property type="entry name" value="Znf_RING/FYVE/PHD"/>
</dbReference>
<dbReference type="InterPro" id="IPR027370">
    <property type="entry name" value="Znf-RING_euk"/>
</dbReference>
<evidence type="ECO:0000256" key="3">
    <source>
        <dbReference type="ARBA" id="ARBA00022833"/>
    </source>
</evidence>
<evidence type="ECO:0000256" key="1">
    <source>
        <dbReference type="ARBA" id="ARBA00022723"/>
    </source>
</evidence>
<dbReference type="PROSITE" id="PS00518">
    <property type="entry name" value="ZF_RING_1"/>
    <property type="match status" value="1"/>
</dbReference>
<feature type="compositionally biased region" description="Low complexity" evidence="5">
    <location>
        <begin position="388"/>
        <end position="417"/>
    </location>
</feature>
<dbReference type="SMART" id="SM00184">
    <property type="entry name" value="RING"/>
    <property type="match status" value="1"/>
</dbReference>
<evidence type="ECO:0000256" key="2">
    <source>
        <dbReference type="ARBA" id="ARBA00022771"/>
    </source>
</evidence>
<evidence type="ECO:0000313" key="7">
    <source>
        <dbReference type="EnsemblMetazoa" id="BGLB025199-PA"/>
    </source>
</evidence>
<dbReference type="KEGG" id="bgt:106056290"/>
<dbReference type="InterPro" id="IPR047153">
    <property type="entry name" value="TRIM45/56/19-like"/>
</dbReference>
<dbReference type="OrthoDB" id="6163055at2759"/>
<dbReference type="EnsemblMetazoa" id="BGLB025199-RA">
    <property type="protein sequence ID" value="BGLB025199-PA"/>
    <property type="gene ID" value="BGLB025199"/>
</dbReference>
<reference evidence="7" key="1">
    <citation type="submission" date="2020-05" db="UniProtKB">
        <authorList>
            <consortium name="EnsemblMetazoa"/>
        </authorList>
    </citation>
    <scope>IDENTIFICATION</scope>
    <source>
        <strain evidence="7">BB02</strain>
    </source>
</reference>
<feature type="region of interest" description="Disordered" evidence="5">
    <location>
        <begin position="730"/>
        <end position="782"/>
    </location>
</feature>
<keyword evidence="1" id="KW-0479">Metal-binding</keyword>
<proteinExistence type="predicted"/>
<dbReference type="PROSITE" id="PS50089">
    <property type="entry name" value="ZF_RING_2"/>
    <property type="match status" value="1"/>
</dbReference>
<evidence type="ECO:0000256" key="5">
    <source>
        <dbReference type="SAM" id="MobiDB-lite"/>
    </source>
</evidence>
<evidence type="ECO:0000313" key="8">
    <source>
        <dbReference type="Proteomes" id="UP000076420"/>
    </source>
</evidence>
<organism evidence="7 8">
    <name type="scientific">Biomphalaria glabrata</name>
    <name type="common">Bloodfluke planorb</name>
    <name type="synonym">Freshwater snail</name>
    <dbReference type="NCBI Taxonomy" id="6526"/>
    <lineage>
        <taxon>Eukaryota</taxon>
        <taxon>Metazoa</taxon>
        <taxon>Spiralia</taxon>
        <taxon>Lophotrochozoa</taxon>
        <taxon>Mollusca</taxon>
        <taxon>Gastropoda</taxon>
        <taxon>Heterobranchia</taxon>
        <taxon>Euthyneura</taxon>
        <taxon>Panpulmonata</taxon>
        <taxon>Hygrophila</taxon>
        <taxon>Lymnaeoidea</taxon>
        <taxon>Planorbidae</taxon>
        <taxon>Biomphalaria</taxon>
    </lineage>
</organism>
<evidence type="ECO:0000256" key="4">
    <source>
        <dbReference type="PROSITE-ProRule" id="PRU00175"/>
    </source>
</evidence>
<protein>
    <recommendedName>
        <fullName evidence="6">RING-type domain-containing protein</fullName>
    </recommendedName>
</protein>
<feature type="compositionally biased region" description="Polar residues" evidence="5">
    <location>
        <begin position="354"/>
        <end position="382"/>
    </location>
</feature>
<name>A0A2C9KZ12_BIOGL</name>
<dbReference type="Gene3D" id="3.30.40.10">
    <property type="entry name" value="Zinc/RING finger domain, C3HC4 (zinc finger)"/>
    <property type="match status" value="1"/>
</dbReference>
<keyword evidence="2 4" id="KW-0863">Zinc-finger</keyword>
<keyword evidence="3" id="KW-0862">Zinc</keyword>
<dbReference type="AlphaFoldDB" id="A0A2C9KZ12"/>
<dbReference type="InterPro" id="IPR017907">
    <property type="entry name" value="Znf_RING_CS"/>
</dbReference>
<dbReference type="GO" id="GO:0008270">
    <property type="term" value="F:zinc ion binding"/>
    <property type="evidence" value="ECO:0007669"/>
    <property type="project" value="UniProtKB-KW"/>
</dbReference>
<dbReference type="Pfam" id="PF13445">
    <property type="entry name" value="zf-RING_UBOX"/>
    <property type="match status" value="1"/>
</dbReference>
<dbReference type="RefSeq" id="XP_013068420.2">
    <property type="nucleotide sequence ID" value="XM_013212966.2"/>
</dbReference>